<dbReference type="PaxDb" id="29760-VIT_19s0177g00110.t01"/>
<sequence length="25" mass="2859">MIIKPYLQNNFGYGKQLVSSVALFQ</sequence>
<accession>D7T0A8</accession>
<evidence type="ECO:0000313" key="2">
    <source>
        <dbReference type="Proteomes" id="UP000009183"/>
    </source>
</evidence>
<dbReference type="EMBL" id="FN595498">
    <property type="protein sequence ID" value="CBI23937.3"/>
    <property type="molecule type" value="Genomic_DNA"/>
</dbReference>
<organism evidence="1 2">
    <name type="scientific">Vitis vinifera</name>
    <name type="common">Grape</name>
    <dbReference type="NCBI Taxonomy" id="29760"/>
    <lineage>
        <taxon>Eukaryota</taxon>
        <taxon>Viridiplantae</taxon>
        <taxon>Streptophyta</taxon>
        <taxon>Embryophyta</taxon>
        <taxon>Tracheophyta</taxon>
        <taxon>Spermatophyta</taxon>
        <taxon>Magnoliopsida</taxon>
        <taxon>eudicotyledons</taxon>
        <taxon>Gunneridae</taxon>
        <taxon>Pentapetalae</taxon>
        <taxon>rosids</taxon>
        <taxon>Vitales</taxon>
        <taxon>Vitaceae</taxon>
        <taxon>Viteae</taxon>
        <taxon>Vitis</taxon>
    </lineage>
</organism>
<dbReference type="AlphaFoldDB" id="D7T0A8"/>
<gene>
    <name evidence="1" type="ordered locus">VIT_19s0177g00110</name>
</gene>
<proteinExistence type="predicted"/>
<keyword evidence="2" id="KW-1185">Reference proteome</keyword>
<reference evidence="2" key="1">
    <citation type="journal article" date="2007" name="Nature">
        <title>The grapevine genome sequence suggests ancestral hexaploidization in major angiosperm phyla.</title>
        <authorList>
            <consortium name="The French-Italian Public Consortium for Grapevine Genome Characterization."/>
            <person name="Jaillon O."/>
            <person name="Aury J.-M."/>
            <person name="Noel B."/>
            <person name="Policriti A."/>
            <person name="Clepet C."/>
            <person name="Casagrande A."/>
            <person name="Choisne N."/>
            <person name="Aubourg S."/>
            <person name="Vitulo N."/>
            <person name="Jubin C."/>
            <person name="Vezzi A."/>
            <person name="Legeai F."/>
            <person name="Hugueney P."/>
            <person name="Dasilva C."/>
            <person name="Horner D."/>
            <person name="Mica E."/>
            <person name="Jublot D."/>
            <person name="Poulain J."/>
            <person name="Bruyere C."/>
            <person name="Billault A."/>
            <person name="Segurens B."/>
            <person name="Gouyvenoux M."/>
            <person name="Ugarte E."/>
            <person name="Cattonaro F."/>
            <person name="Anthouard V."/>
            <person name="Vico V."/>
            <person name="Del Fabbro C."/>
            <person name="Alaux M."/>
            <person name="Di Gaspero G."/>
            <person name="Dumas V."/>
            <person name="Felice N."/>
            <person name="Paillard S."/>
            <person name="Juman I."/>
            <person name="Moroldo M."/>
            <person name="Scalabrin S."/>
            <person name="Canaguier A."/>
            <person name="Le Clainche I."/>
            <person name="Malacrida G."/>
            <person name="Durand E."/>
            <person name="Pesole G."/>
            <person name="Laucou V."/>
            <person name="Chatelet P."/>
            <person name="Merdinoglu D."/>
            <person name="Delledonne M."/>
            <person name="Pezzotti M."/>
            <person name="Lecharny A."/>
            <person name="Scarpelli C."/>
            <person name="Artiguenave F."/>
            <person name="Pe M.E."/>
            <person name="Valle G."/>
            <person name="Morgante M."/>
            <person name="Caboche M."/>
            <person name="Adam-Blondon A.-F."/>
            <person name="Weissenbach J."/>
            <person name="Quetier F."/>
            <person name="Wincker P."/>
        </authorList>
    </citation>
    <scope>NUCLEOTIDE SEQUENCE [LARGE SCALE GENOMIC DNA]</scope>
    <source>
        <strain evidence="2">cv. Pinot noir / PN40024</strain>
    </source>
</reference>
<evidence type="ECO:0000313" key="1">
    <source>
        <dbReference type="EMBL" id="CBI23937.3"/>
    </source>
</evidence>
<dbReference type="Proteomes" id="UP000009183">
    <property type="component" value="Chromosome 19"/>
</dbReference>
<protein>
    <submittedName>
        <fullName evidence="1">Uncharacterized protein</fullName>
    </submittedName>
</protein>
<dbReference type="HOGENOM" id="CLU_3419855_0_0_1"/>
<name>D7T0A8_VITVI</name>
<dbReference type="InParanoid" id="D7T0A8"/>